<reference evidence="2 3" key="1">
    <citation type="journal article" date="2018" name="Nat. Ecol. Evol.">
        <title>Shark genomes provide insights into elasmobranch evolution and the origin of vertebrates.</title>
        <authorList>
            <person name="Hara Y"/>
            <person name="Yamaguchi K"/>
            <person name="Onimaru K"/>
            <person name="Kadota M"/>
            <person name="Koyanagi M"/>
            <person name="Keeley SD"/>
            <person name="Tatsumi K"/>
            <person name="Tanaka K"/>
            <person name="Motone F"/>
            <person name="Kageyama Y"/>
            <person name="Nozu R"/>
            <person name="Adachi N"/>
            <person name="Nishimura O"/>
            <person name="Nakagawa R"/>
            <person name="Tanegashima C"/>
            <person name="Kiyatake I"/>
            <person name="Matsumoto R"/>
            <person name="Murakumo K"/>
            <person name="Nishida K"/>
            <person name="Terakita A"/>
            <person name="Kuratani S"/>
            <person name="Sato K"/>
            <person name="Hyodo S Kuraku.S."/>
        </authorList>
    </citation>
    <scope>NUCLEOTIDE SEQUENCE [LARGE SCALE GENOMIC DNA]</scope>
</reference>
<evidence type="ECO:0000313" key="3">
    <source>
        <dbReference type="Proteomes" id="UP000288216"/>
    </source>
</evidence>
<keyword evidence="1" id="KW-0472">Membrane</keyword>
<dbReference type="PANTHER" id="PTHR39948">
    <property type="entry name" value="GEO11419P1"/>
    <property type="match status" value="1"/>
</dbReference>
<keyword evidence="1" id="KW-0812">Transmembrane</keyword>
<keyword evidence="3" id="KW-1185">Reference proteome</keyword>
<dbReference type="Proteomes" id="UP000288216">
    <property type="component" value="Unassembled WGS sequence"/>
</dbReference>
<comment type="caution">
    <text evidence="2">The sequence shown here is derived from an EMBL/GenBank/DDBJ whole genome shotgun (WGS) entry which is preliminary data.</text>
</comment>
<protein>
    <submittedName>
        <fullName evidence="2">Uncharacterized protein</fullName>
    </submittedName>
</protein>
<dbReference type="STRING" id="75743.A0A401NVA7"/>
<gene>
    <name evidence="2" type="ORF">scyTo_0004675</name>
</gene>
<feature type="transmembrane region" description="Helical" evidence="1">
    <location>
        <begin position="67"/>
        <end position="91"/>
    </location>
</feature>
<dbReference type="AlphaFoldDB" id="A0A401NVA7"/>
<accession>A0A401NVA7</accession>
<evidence type="ECO:0000313" key="2">
    <source>
        <dbReference type="EMBL" id="GCB64816.1"/>
    </source>
</evidence>
<keyword evidence="1" id="KW-1133">Transmembrane helix</keyword>
<proteinExistence type="predicted"/>
<dbReference type="PANTHER" id="PTHR39948:SF1">
    <property type="entry name" value="GEO11419P1"/>
    <property type="match status" value="1"/>
</dbReference>
<dbReference type="OrthoDB" id="8912589at2759"/>
<organism evidence="2 3">
    <name type="scientific">Scyliorhinus torazame</name>
    <name type="common">Cloudy catshark</name>
    <name type="synonym">Catulus torazame</name>
    <dbReference type="NCBI Taxonomy" id="75743"/>
    <lineage>
        <taxon>Eukaryota</taxon>
        <taxon>Metazoa</taxon>
        <taxon>Chordata</taxon>
        <taxon>Craniata</taxon>
        <taxon>Vertebrata</taxon>
        <taxon>Chondrichthyes</taxon>
        <taxon>Elasmobranchii</taxon>
        <taxon>Galeomorphii</taxon>
        <taxon>Galeoidea</taxon>
        <taxon>Carcharhiniformes</taxon>
        <taxon>Scyliorhinidae</taxon>
        <taxon>Scyliorhinus</taxon>
    </lineage>
</organism>
<dbReference type="EMBL" id="BFAA01001397">
    <property type="protein sequence ID" value="GCB64816.1"/>
    <property type="molecule type" value="Genomic_DNA"/>
</dbReference>
<sequence length="128" mass="14587">MYLVCPIIYEVEQYLRHCLMHHALPGECGVLFKQCLFSSLQYLEFTQIRSINLQDNMASCSELMWSLFWLIVLFFIGWPLSIFFGGIYGFLSPLTTCIGLDQVTDVLLQGANLGRTCAENMRSSKALC</sequence>
<evidence type="ECO:0000256" key="1">
    <source>
        <dbReference type="SAM" id="Phobius"/>
    </source>
</evidence>
<name>A0A401NVA7_SCYTO</name>